<reference evidence="4" key="1">
    <citation type="journal article" date="2019" name="Sci. Rep.">
        <title>Draft genome of Tanacetum cinerariifolium, the natural source of mosquito coil.</title>
        <authorList>
            <person name="Yamashiro T."/>
            <person name="Shiraishi A."/>
            <person name="Satake H."/>
            <person name="Nakayama K."/>
        </authorList>
    </citation>
    <scope>NUCLEOTIDE SEQUENCE</scope>
</reference>
<evidence type="ECO:0000313" key="4">
    <source>
        <dbReference type="EMBL" id="GEU31793.1"/>
    </source>
</evidence>
<dbReference type="SUPFAM" id="SSF56672">
    <property type="entry name" value="DNA/RNA polymerases"/>
    <property type="match status" value="1"/>
</dbReference>
<feature type="domain" description="Reverse transcriptase Ty1/copia-type" evidence="3">
    <location>
        <begin position="123"/>
        <end position="276"/>
    </location>
</feature>
<dbReference type="InterPro" id="IPR013103">
    <property type="entry name" value="RVT_2"/>
</dbReference>
<accession>A0A6L2J437</accession>
<dbReference type="Pfam" id="PF07727">
    <property type="entry name" value="RVT_2"/>
    <property type="match status" value="2"/>
</dbReference>
<protein>
    <submittedName>
        <fullName evidence="4">Putative ribonuclease H-like domain-containing protein</fullName>
    </submittedName>
</protein>
<keyword evidence="1" id="KW-0175">Coiled coil</keyword>
<evidence type="ECO:0000256" key="2">
    <source>
        <dbReference type="SAM" id="MobiDB-lite"/>
    </source>
</evidence>
<feature type="coiled-coil region" evidence="1">
    <location>
        <begin position="640"/>
        <end position="674"/>
    </location>
</feature>
<proteinExistence type="predicted"/>
<dbReference type="PANTHER" id="PTHR11439">
    <property type="entry name" value="GAG-POL-RELATED RETROTRANSPOSON"/>
    <property type="match status" value="1"/>
</dbReference>
<name>A0A6L2J437_TANCI</name>
<comment type="caution">
    <text evidence="4">The sequence shown here is derived from an EMBL/GenBank/DDBJ whole genome shotgun (WGS) entry which is preliminary data.</text>
</comment>
<feature type="domain" description="Reverse transcriptase Ty1/copia-type" evidence="3">
    <location>
        <begin position="66"/>
        <end position="122"/>
    </location>
</feature>
<organism evidence="4">
    <name type="scientific">Tanacetum cinerariifolium</name>
    <name type="common">Dalmatian daisy</name>
    <name type="synonym">Chrysanthemum cinerariifolium</name>
    <dbReference type="NCBI Taxonomy" id="118510"/>
    <lineage>
        <taxon>Eukaryota</taxon>
        <taxon>Viridiplantae</taxon>
        <taxon>Streptophyta</taxon>
        <taxon>Embryophyta</taxon>
        <taxon>Tracheophyta</taxon>
        <taxon>Spermatophyta</taxon>
        <taxon>Magnoliopsida</taxon>
        <taxon>eudicotyledons</taxon>
        <taxon>Gunneridae</taxon>
        <taxon>Pentapetalae</taxon>
        <taxon>asterids</taxon>
        <taxon>campanulids</taxon>
        <taxon>Asterales</taxon>
        <taxon>Asteraceae</taxon>
        <taxon>Asteroideae</taxon>
        <taxon>Anthemideae</taxon>
        <taxon>Anthemidinae</taxon>
        <taxon>Tanacetum</taxon>
    </lineage>
</organism>
<dbReference type="AlphaFoldDB" id="A0A6L2J437"/>
<gene>
    <name evidence="4" type="ORF">Tci_003771</name>
</gene>
<evidence type="ECO:0000256" key="1">
    <source>
        <dbReference type="SAM" id="Coils"/>
    </source>
</evidence>
<sequence length="812" mass="92971">MINFFEEIAMVSFINRQRRTNHKDFQNCLFACFWSQMEPKKVMQALKDPSWIEAMHKELLQFKLQDVWTLVDLPYGKRVIGSKWVFRNKLDERGIVIRNKERLVAQGHSHKEGIDYDKVFAPGTIEEEVYVFQPPGFEDPNFLDKVYKVKKALYGLHQAPRAWYETLFTYLLNNGFKMGQIDKTLFIKRNKDDILLVQVYVDDIIFGSTKKKMCDAFEILMHEKFQMSSMGELTFFLGLQVKQKQDGIFISQDKYVAEILKKFGFSEVKTASTPMETSKPLLKDKDGQEVDVHIYISMIGSLMYLTSSRLDIMFVVCTCARHQVSPKVSHLHAVKRIFRYLKGQPKFGLWKSTSGGCQFLGYRLISWQCKKWTVVANFTTEAEYVAASSCCGQIEALVDKKKVIITEDSIRSDLRLDDAEGTKCLLCEEIFEGLARIGRIGASFSGVITPLFDTMMVQAPADMGDIPVETHQTPIVDQPSTSQPQKPQKPKRKQRKEAKTSHDKSEDEDHVPSPSSDPLPSGRRVKSPMKKDGLGAQVDSSKQERMIEEIFQNTKIALDDETQGRTNDDEMFGVNDLAREEAVMDSVAPTTDVTEDEITIAQALAALKSVKPKQSQIPTISSSKDKGKAKMIEPEVSIKRKEQMRIYKEYARKLQAEEQEAARLSRAQQDEEANNSWEKIQAMMDAVRLLAERLQAREREELSKKVDKNVEPVVDDSKELRKCIEIVPDDGDEVLIEATSISSRSPTITDYKIHKEGRKTYFKIIRGDDIVKKEKPVDGMDNMLFRTLKTMSEHHVEDTIWKYQQGLAKMKN</sequence>
<dbReference type="EMBL" id="BKCJ010000286">
    <property type="protein sequence ID" value="GEU31793.1"/>
    <property type="molecule type" value="Genomic_DNA"/>
</dbReference>
<evidence type="ECO:0000259" key="3">
    <source>
        <dbReference type="Pfam" id="PF07727"/>
    </source>
</evidence>
<dbReference type="InterPro" id="IPR043502">
    <property type="entry name" value="DNA/RNA_pol_sf"/>
</dbReference>
<feature type="compositionally biased region" description="Basic and acidic residues" evidence="2">
    <location>
        <begin position="497"/>
        <end position="511"/>
    </location>
</feature>
<feature type="region of interest" description="Disordered" evidence="2">
    <location>
        <begin position="472"/>
        <end position="544"/>
    </location>
</feature>
<dbReference type="PANTHER" id="PTHR11439:SF495">
    <property type="entry name" value="REVERSE TRANSCRIPTASE, RNA-DEPENDENT DNA POLYMERASE-RELATED"/>
    <property type="match status" value="1"/>
</dbReference>